<proteinExistence type="inferred from homology"/>
<dbReference type="Pfam" id="PF00560">
    <property type="entry name" value="LRR_1"/>
    <property type="match status" value="2"/>
</dbReference>
<dbReference type="FunFam" id="3.80.10.10:FF:000041">
    <property type="entry name" value="LRR receptor-like serine/threonine-protein kinase ERECTA"/>
    <property type="match status" value="1"/>
</dbReference>
<evidence type="ECO:0000256" key="10">
    <source>
        <dbReference type="ARBA" id="ARBA00023180"/>
    </source>
</evidence>
<evidence type="ECO:0000256" key="4">
    <source>
        <dbReference type="ARBA" id="ARBA00022692"/>
    </source>
</evidence>
<dbReference type="Pfam" id="PF13855">
    <property type="entry name" value="LRR_8"/>
    <property type="match status" value="1"/>
</dbReference>
<reference evidence="13 14" key="1">
    <citation type="submission" date="2017-11" db="EMBL/GenBank/DDBJ databases">
        <title>De-novo sequencing of pomegranate (Punica granatum L.) genome.</title>
        <authorList>
            <person name="Akparov Z."/>
            <person name="Amiraslanov A."/>
            <person name="Hajiyeva S."/>
            <person name="Abbasov M."/>
            <person name="Kaur K."/>
            <person name="Hamwieh A."/>
            <person name="Solovyev V."/>
            <person name="Salamov A."/>
            <person name="Braich B."/>
            <person name="Kosarev P."/>
            <person name="Mahmoud A."/>
            <person name="Hajiyev E."/>
            <person name="Babayeva S."/>
            <person name="Izzatullayeva V."/>
            <person name="Mammadov A."/>
            <person name="Mammadov A."/>
            <person name="Sharifova S."/>
            <person name="Ojaghi J."/>
            <person name="Eynullazada K."/>
            <person name="Bayramov B."/>
            <person name="Abdulazimova A."/>
            <person name="Shahmuradov I."/>
        </authorList>
    </citation>
    <scope>NUCLEOTIDE SEQUENCE [LARGE SCALE GENOMIC DNA]</scope>
    <source>
        <strain evidence="14">cv. AG2017</strain>
        <tissue evidence="13">Leaf</tissue>
    </source>
</reference>
<dbReference type="InterPro" id="IPR032675">
    <property type="entry name" value="LRR_dom_sf"/>
</dbReference>
<feature type="region of interest" description="Disordered" evidence="11">
    <location>
        <begin position="360"/>
        <end position="388"/>
    </location>
</feature>
<dbReference type="InterPro" id="IPR051716">
    <property type="entry name" value="Plant_RL_S/T_kinase"/>
</dbReference>
<accession>A0A2I0HTH8</accession>
<protein>
    <submittedName>
        <fullName evidence="13">Uncharacterized protein</fullName>
    </submittedName>
</protein>
<dbReference type="GO" id="GO:0016020">
    <property type="term" value="C:membrane"/>
    <property type="evidence" value="ECO:0007669"/>
    <property type="project" value="UniProtKB-SubCell"/>
</dbReference>
<dbReference type="STRING" id="22663.A0A2I0HTH8"/>
<comment type="caution">
    <text evidence="13">The sequence shown here is derived from an EMBL/GenBank/DDBJ whole genome shotgun (WGS) entry which is preliminary data.</text>
</comment>
<name>A0A2I0HTH8_PUNGR</name>
<evidence type="ECO:0000256" key="7">
    <source>
        <dbReference type="ARBA" id="ARBA00022989"/>
    </source>
</evidence>
<keyword evidence="7 12" id="KW-1133">Transmembrane helix</keyword>
<evidence type="ECO:0000256" key="11">
    <source>
        <dbReference type="SAM" id="MobiDB-lite"/>
    </source>
</evidence>
<evidence type="ECO:0000256" key="1">
    <source>
        <dbReference type="ARBA" id="ARBA00004479"/>
    </source>
</evidence>
<dbReference type="PANTHER" id="PTHR48053:SF126">
    <property type="entry name" value="MDIS1-INTERACTING RECEPTOR LIKE KINASE 2-LIKE ISOFORM X1"/>
    <property type="match status" value="1"/>
</dbReference>
<evidence type="ECO:0000256" key="9">
    <source>
        <dbReference type="ARBA" id="ARBA00023170"/>
    </source>
</evidence>
<evidence type="ECO:0000256" key="12">
    <source>
        <dbReference type="SAM" id="Phobius"/>
    </source>
</evidence>
<dbReference type="SUPFAM" id="SSF56112">
    <property type="entry name" value="Protein kinase-like (PK-like)"/>
    <property type="match status" value="1"/>
</dbReference>
<dbReference type="Gene3D" id="3.30.200.20">
    <property type="entry name" value="Phosphorylase Kinase, domain 1"/>
    <property type="match status" value="1"/>
</dbReference>
<keyword evidence="3" id="KW-0433">Leucine-rich repeat</keyword>
<dbReference type="AlphaFoldDB" id="A0A2I0HTH8"/>
<dbReference type="Gene3D" id="3.80.10.10">
    <property type="entry name" value="Ribonuclease Inhibitor"/>
    <property type="match status" value="1"/>
</dbReference>
<keyword evidence="14" id="KW-1185">Reference proteome</keyword>
<dbReference type="Proteomes" id="UP000233551">
    <property type="component" value="Unassembled WGS sequence"/>
</dbReference>
<gene>
    <name evidence="13" type="ORF">CRG98_044603</name>
</gene>
<keyword evidence="5" id="KW-0732">Signal</keyword>
<keyword evidence="8 12" id="KW-0472">Membrane</keyword>
<evidence type="ECO:0000313" key="14">
    <source>
        <dbReference type="Proteomes" id="UP000233551"/>
    </source>
</evidence>
<comment type="similarity">
    <text evidence="2">Belongs to the RLP family.</text>
</comment>
<evidence type="ECO:0000256" key="8">
    <source>
        <dbReference type="ARBA" id="ARBA00023136"/>
    </source>
</evidence>
<keyword evidence="6" id="KW-0677">Repeat</keyword>
<keyword evidence="10" id="KW-0325">Glycoprotein</keyword>
<feature type="transmembrane region" description="Helical" evidence="12">
    <location>
        <begin position="264"/>
        <end position="282"/>
    </location>
</feature>
<keyword evidence="9" id="KW-0675">Receptor</keyword>
<dbReference type="PROSITE" id="PS51450">
    <property type="entry name" value="LRR"/>
    <property type="match status" value="1"/>
</dbReference>
<sequence length="388" mass="42939">MSTLFPEIPCFYERKTCNVNRKLQNPNKCIWEGHEAKPQRSIARAIPFSAVKFSRRNTTANTCCIGTRRDVTNPPSRDVEQKMIPMLHNHLSGSIPASIGPMSYLQNISLANNEISGAIPPELGYCMSLQHLNLGGNKLTQSVPVEISRLNNLQLLDLSRNSPSKFPLVTRWQWRSLVTLNLSHNMLSGSITDMNDLIISGPSLRSIDLSYNRLEGPVSDTIAQIGGFKALRNNAGLCGHIPGLPPCTTVYNDDNKRQNRISEVTIVCIGLLVILYGIMYWLNNRKGNKESTVLTSNEFLLAIWSNDGRIAYQKIIAAVEGFDSKYCISAGAYASVYKAELAMERVVAVKKLHAGRDNESETAMGSARPRGTLSWSTSSWDQGACKAY</sequence>
<dbReference type="SUPFAM" id="SSF52058">
    <property type="entry name" value="L domain-like"/>
    <property type="match status" value="1"/>
</dbReference>
<dbReference type="PANTHER" id="PTHR48053">
    <property type="entry name" value="LEUCINE RICH REPEAT FAMILY PROTEIN, EXPRESSED"/>
    <property type="match status" value="1"/>
</dbReference>
<evidence type="ECO:0000313" key="13">
    <source>
        <dbReference type="EMBL" id="PKI35018.1"/>
    </source>
</evidence>
<organism evidence="13 14">
    <name type="scientific">Punica granatum</name>
    <name type="common">Pomegranate</name>
    <dbReference type="NCBI Taxonomy" id="22663"/>
    <lineage>
        <taxon>Eukaryota</taxon>
        <taxon>Viridiplantae</taxon>
        <taxon>Streptophyta</taxon>
        <taxon>Embryophyta</taxon>
        <taxon>Tracheophyta</taxon>
        <taxon>Spermatophyta</taxon>
        <taxon>Magnoliopsida</taxon>
        <taxon>eudicotyledons</taxon>
        <taxon>Gunneridae</taxon>
        <taxon>Pentapetalae</taxon>
        <taxon>rosids</taxon>
        <taxon>malvids</taxon>
        <taxon>Myrtales</taxon>
        <taxon>Lythraceae</taxon>
        <taxon>Punica</taxon>
    </lineage>
</organism>
<evidence type="ECO:0000256" key="3">
    <source>
        <dbReference type="ARBA" id="ARBA00022614"/>
    </source>
</evidence>
<evidence type="ECO:0000256" key="5">
    <source>
        <dbReference type="ARBA" id="ARBA00022729"/>
    </source>
</evidence>
<keyword evidence="4 12" id="KW-0812">Transmembrane</keyword>
<comment type="subcellular location">
    <subcellularLocation>
        <location evidence="1">Membrane</location>
        <topology evidence="1">Single-pass type I membrane protein</topology>
    </subcellularLocation>
</comment>
<dbReference type="InterPro" id="IPR001611">
    <property type="entry name" value="Leu-rich_rpt"/>
</dbReference>
<dbReference type="EMBL" id="PGOL01005510">
    <property type="protein sequence ID" value="PKI35018.1"/>
    <property type="molecule type" value="Genomic_DNA"/>
</dbReference>
<evidence type="ECO:0000256" key="2">
    <source>
        <dbReference type="ARBA" id="ARBA00009592"/>
    </source>
</evidence>
<dbReference type="InterPro" id="IPR011009">
    <property type="entry name" value="Kinase-like_dom_sf"/>
</dbReference>
<evidence type="ECO:0000256" key="6">
    <source>
        <dbReference type="ARBA" id="ARBA00022737"/>
    </source>
</evidence>